<protein>
    <submittedName>
        <fullName evidence="1">Uncharacterized protein</fullName>
    </submittedName>
</protein>
<sequence length="553" mass="64258">MNKKVKIEIIVPSDARYMFDSPYMKHGAFIKYCNANNVYVSKAALEIYEKNRLLFPCVRLMYPRELLIRRYRSRKSTCSKAPKIIDKWLPLEKLEESVKNCRLADKDEFHDMVKNGHPYDRALKDKTLFILNPEDNKFKSWGKYNILVDKHDKRNIYESKAKHYYAPWKIFMLQELNIKNTDEHNRASETRRGRESLDKKLLPSVLGEFTPFFNTITSFRCRFNMLLIAGSLECAGKKRIKRSVAQRRAKSFSKKLFGSQCYKDWIRFLRKLIELHESYLKDEKYLLSLGVRPYMASTIAFLGYSKGHKYKFKKICEDVSGERDKCLGSGFEQGVKIYPGRLEEIFADEEYDLDKNVKDIIRDNVEQFNNLLGKEEKLGGSFADELFDELKEGPGKVILATIGKTDRVYNDNDILWPDNELWSCLRDLAVCIDDIGNVWFGGGNIDGIFTKAFRKEYQTLKGKTNDRISGADKGTDYIKKLQLLQKNKELADDKKCGKHLLVTRLTRNFSAHKAGLSGNDLHDNLALIYNALVSTLFVLYDSHTMKKEKKINL</sequence>
<gene>
    <name evidence="1" type="ORF">MNBD_DELTA02-1031</name>
</gene>
<dbReference type="EMBL" id="UOEZ01000036">
    <property type="protein sequence ID" value="VAW36115.1"/>
    <property type="molecule type" value="Genomic_DNA"/>
</dbReference>
<name>A0A3B0UXY3_9ZZZZ</name>
<organism evidence="1">
    <name type="scientific">hydrothermal vent metagenome</name>
    <dbReference type="NCBI Taxonomy" id="652676"/>
    <lineage>
        <taxon>unclassified sequences</taxon>
        <taxon>metagenomes</taxon>
        <taxon>ecological metagenomes</taxon>
    </lineage>
</organism>
<reference evidence="1" key="1">
    <citation type="submission" date="2018-06" db="EMBL/GenBank/DDBJ databases">
        <authorList>
            <person name="Zhirakovskaya E."/>
        </authorList>
    </citation>
    <scope>NUCLEOTIDE SEQUENCE</scope>
</reference>
<accession>A0A3B0UXY3</accession>
<proteinExistence type="predicted"/>
<dbReference type="AlphaFoldDB" id="A0A3B0UXY3"/>
<evidence type="ECO:0000313" key="1">
    <source>
        <dbReference type="EMBL" id="VAW36115.1"/>
    </source>
</evidence>